<comment type="caution">
    <text evidence="1">The sequence shown here is derived from an EMBL/GenBank/DDBJ whole genome shotgun (WGS) entry which is preliminary data.</text>
</comment>
<dbReference type="AlphaFoldDB" id="X0XYK5"/>
<name>X0XYK5_9ZZZZ</name>
<dbReference type="EMBL" id="BARS01055730">
    <property type="protein sequence ID" value="GAG48464.1"/>
    <property type="molecule type" value="Genomic_DNA"/>
</dbReference>
<accession>X0XYK5</accession>
<feature type="non-terminal residue" evidence="1">
    <location>
        <position position="1"/>
    </location>
</feature>
<evidence type="ECO:0000313" key="1">
    <source>
        <dbReference type="EMBL" id="GAG48464.1"/>
    </source>
</evidence>
<protein>
    <submittedName>
        <fullName evidence="1">Uncharacterized protein</fullName>
    </submittedName>
</protein>
<gene>
    <name evidence="1" type="ORF">S01H1_82230</name>
</gene>
<sequence length="85" mass="9849">LAEETPLWYAYKPAGPEIDTLQSNRIAFRKGGYRTPWDVIRALETLRHMSAEDYKREIETLKAADKKAVKYGKGRRPKPKEGEEK</sequence>
<organism evidence="1">
    <name type="scientific">marine sediment metagenome</name>
    <dbReference type="NCBI Taxonomy" id="412755"/>
    <lineage>
        <taxon>unclassified sequences</taxon>
        <taxon>metagenomes</taxon>
        <taxon>ecological metagenomes</taxon>
    </lineage>
</organism>
<proteinExistence type="predicted"/>
<reference evidence="1" key="1">
    <citation type="journal article" date="2014" name="Front. Microbiol.">
        <title>High frequency of phylogenetically diverse reductive dehalogenase-homologous genes in deep subseafloor sedimentary metagenomes.</title>
        <authorList>
            <person name="Kawai M."/>
            <person name="Futagami T."/>
            <person name="Toyoda A."/>
            <person name="Takaki Y."/>
            <person name="Nishi S."/>
            <person name="Hori S."/>
            <person name="Arai W."/>
            <person name="Tsubouchi T."/>
            <person name="Morono Y."/>
            <person name="Uchiyama I."/>
            <person name="Ito T."/>
            <person name="Fujiyama A."/>
            <person name="Inagaki F."/>
            <person name="Takami H."/>
        </authorList>
    </citation>
    <scope>NUCLEOTIDE SEQUENCE</scope>
    <source>
        <strain evidence="1">Expedition CK06-06</strain>
    </source>
</reference>